<accession>A0ABD5ISY9</accession>
<proteinExistence type="predicted"/>
<dbReference type="InterPro" id="IPR009776">
    <property type="entry name" value="Spore_0_M"/>
</dbReference>
<protein>
    <submittedName>
        <fullName evidence="1">Sporulation protein</fullName>
    </submittedName>
</protein>
<comment type="caution">
    <text evidence="1">The sequence shown here is derived from an EMBL/GenBank/DDBJ whole genome shotgun (WGS) entry which is preliminary data.</text>
</comment>
<gene>
    <name evidence="1" type="ORF">P9850_06075</name>
</gene>
<dbReference type="PANTHER" id="PTHR40053:SF1">
    <property type="entry name" value="SPORULATION-CONTROL PROTEIN SPO0M"/>
    <property type="match status" value="1"/>
</dbReference>
<dbReference type="PANTHER" id="PTHR40053">
    <property type="entry name" value="SPORULATION-CONTROL PROTEIN SPO0M"/>
    <property type="match status" value="1"/>
</dbReference>
<dbReference type="Proteomes" id="UP001339962">
    <property type="component" value="Unassembled WGS sequence"/>
</dbReference>
<organism evidence="1 2">
    <name type="scientific">Anoxybacteroides rupiense</name>
    <dbReference type="NCBI Taxonomy" id="311460"/>
    <lineage>
        <taxon>Bacteria</taxon>
        <taxon>Bacillati</taxon>
        <taxon>Bacillota</taxon>
        <taxon>Bacilli</taxon>
        <taxon>Bacillales</taxon>
        <taxon>Anoxybacillaceae</taxon>
        <taxon>Anoxybacteroides</taxon>
    </lineage>
</organism>
<evidence type="ECO:0000313" key="1">
    <source>
        <dbReference type="EMBL" id="MED5051427.1"/>
    </source>
</evidence>
<dbReference type="AlphaFoldDB" id="A0ABD5ISY9"/>
<dbReference type="EMBL" id="JARTLI010000005">
    <property type="protein sequence ID" value="MED5051427.1"/>
    <property type="molecule type" value="Genomic_DNA"/>
</dbReference>
<dbReference type="Pfam" id="PF07070">
    <property type="entry name" value="Spo0M"/>
    <property type="match status" value="1"/>
</dbReference>
<sequence>MSLFHKMLASIGIGAAKVDAKLISERLMIGDDVQGVVDIIGGSSAQEIDHIYISLYTTYTVEIDDRKSTRHALIGKWRITDKFTIGAHERRQIPFRFTLPIETPISVGRTKVWLHTGLDIKQALDPTDEDYIRVEPSPVMTAVLAAVEQLGFRLREAECKKARGANGLPFVQEFEYVPKAGSFRSKLDEIELVFSPISKDEVEIYMQIDRRARGLGSLLAEAMDLDESHVRFRVTTAEIAQLPQKLSRLLQSYC</sequence>
<dbReference type="RefSeq" id="WP_183186788.1">
    <property type="nucleotide sequence ID" value="NZ_JACIDF010000006.1"/>
</dbReference>
<name>A0ABD5ISY9_9BACL</name>
<evidence type="ECO:0000313" key="2">
    <source>
        <dbReference type="Proteomes" id="UP001339962"/>
    </source>
</evidence>
<reference evidence="1 2" key="1">
    <citation type="submission" date="2023-03" db="EMBL/GenBank/DDBJ databases">
        <title>Bacillus Genome Sequencing.</title>
        <authorList>
            <person name="Dunlap C."/>
        </authorList>
    </citation>
    <scope>NUCLEOTIDE SEQUENCE [LARGE SCALE GENOMIC DNA]</scope>
    <source>
        <strain evidence="1 2">NRS-38</strain>
    </source>
</reference>